<comment type="caution">
    <text evidence="1">The sequence shown here is derived from an EMBL/GenBank/DDBJ whole genome shotgun (WGS) entry which is preliminary data.</text>
</comment>
<dbReference type="Proteomes" id="UP001501444">
    <property type="component" value="Unassembled WGS sequence"/>
</dbReference>
<dbReference type="RefSeq" id="WP_344621074.1">
    <property type="nucleotide sequence ID" value="NZ_BAAARV010000145.1"/>
</dbReference>
<name>A0ABP5VCN2_9ACTN</name>
<organism evidence="1 2">
    <name type="scientific">Dactylosporangium salmoneum</name>
    <dbReference type="NCBI Taxonomy" id="53361"/>
    <lineage>
        <taxon>Bacteria</taxon>
        <taxon>Bacillati</taxon>
        <taxon>Actinomycetota</taxon>
        <taxon>Actinomycetes</taxon>
        <taxon>Micromonosporales</taxon>
        <taxon>Micromonosporaceae</taxon>
        <taxon>Dactylosporangium</taxon>
    </lineage>
</organism>
<proteinExistence type="predicted"/>
<keyword evidence="2" id="KW-1185">Reference proteome</keyword>
<dbReference type="EMBL" id="BAAARV010000145">
    <property type="protein sequence ID" value="GAA2396727.1"/>
    <property type="molecule type" value="Genomic_DNA"/>
</dbReference>
<reference evidence="2" key="1">
    <citation type="journal article" date="2019" name="Int. J. Syst. Evol. Microbiol.">
        <title>The Global Catalogue of Microorganisms (GCM) 10K type strain sequencing project: providing services to taxonomists for standard genome sequencing and annotation.</title>
        <authorList>
            <consortium name="The Broad Institute Genomics Platform"/>
            <consortium name="The Broad Institute Genome Sequencing Center for Infectious Disease"/>
            <person name="Wu L."/>
            <person name="Ma J."/>
        </authorList>
    </citation>
    <scope>NUCLEOTIDE SEQUENCE [LARGE SCALE GENOMIC DNA]</scope>
    <source>
        <strain evidence="2">JCM 3272</strain>
    </source>
</reference>
<evidence type="ECO:0000313" key="2">
    <source>
        <dbReference type="Proteomes" id="UP001501444"/>
    </source>
</evidence>
<protein>
    <submittedName>
        <fullName evidence="1">Uncharacterized protein</fullName>
    </submittedName>
</protein>
<accession>A0ABP5VCN2</accession>
<evidence type="ECO:0000313" key="1">
    <source>
        <dbReference type="EMBL" id="GAA2396727.1"/>
    </source>
</evidence>
<gene>
    <name evidence="1" type="ORF">GCM10010170_112890</name>
</gene>
<sequence>MPYRWWPATLAALVGITADEVLQALGAERRRPIPGHALGIPALSVWARTAAGRPLIVIVKHQGELEWGIIGARHMSAEELAEFEQWEGTAS</sequence>